<accession>A0ABU7AU36</accession>
<dbReference type="Proteomes" id="UP001345963">
    <property type="component" value="Unassembled WGS sequence"/>
</dbReference>
<comment type="caution">
    <text evidence="1">The sequence shown here is derived from an EMBL/GenBank/DDBJ whole genome shotgun (WGS) entry which is preliminary data.</text>
</comment>
<reference evidence="1 2" key="1">
    <citation type="submission" date="2021-07" db="EMBL/GenBank/DDBJ databases">
        <authorList>
            <person name="Palmer J.M."/>
        </authorList>
    </citation>
    <scope>NUCLEOTIDE SEQUENCE [LARGE SCALE GENOMIC DNA]</scope>
    <source>
        <strain evidence="1 2">AT_MEX2019</strain>
        <tissue evidence="1">Muscle</tissue>
    </source>
</reference>
<evidence type="ECO:0000313" key="1">
    <source>
        <dbReference type="EMBL" id="MED6240915.1"/>
    </source>
</evidence>
<organism evidence="1 2">
    <name type="scientific">Ataeniobius toweri</name>
    <dbReference type="NCBI Taxonomy" id="208326"/>
    <lineage>
        <taxon>Eukaryota</taxon>
        <taxon>Metazoa</taxon>
        <taxon>Chordata</taxon>
        <taxon>Craniata</taxon>
        <taxon>Vertebrata</taxon>
        <taxon>Euteleostomi</taxon>
        <taxon>Actinopterygii</taxon>
        <taxon>Neopterygii</taxon>
        <taxon>Teleostei</taxon>
        <taxon>Neoteleostei</taxon>
        <taxon>Acanthomorphata</taxon>
        <taxon>Ovalentaria</taxon>
        <taxon>Atherinomorphae</taxon>
        <taxon>Cyprinodontiformes</taxon>
        <taxon>Goodeidae</taxon>
        <taxon>Ataeniobius</taxon>
    </lineage>
</organism>
<sequence length="99" mass="11360">MVGRLILCYIVDCGLRAATPPSYRPPWPLGFVVADCPGIQNGRKRRNAWWRPATCKWSNIQQNMVQQHIELVTVKAQSVAMSRREKGLNTERHGHVDHR</sequence>
<evidence type="ECO:0008006" key="3">
    <source>
        <dbReference type="Google" id="ProtNLM"/>
    </source>
</evidence>
<dbReference type="EMBL" id="JAHUTI010028596">
    <property type="protein sequence ID" value="MED6240915.1"/>
    <property type="molecule type" value="Genomic_DNA"/>
</dbReference>
<protein>
    <recommendedName>
        <fullName evidence="3">Secreted protein</fullName>
    </recommendedName>
</protein>
<keyword evidence="2" id="KW-1185">Reference proteome</keyword>
<name>A0ABU7AU36_9TELE</name>
<gene>
    <name evidence="1" type="ORF">ATANTOWER_031592</name>
</gene>
<evidence type="ECO:0000313" key="2">
    <source>
        <dbReference type="Proteomes" id="UP001345963"/>
    </source>
</evidence>
<proteinExistence type="predicted"/>